<comment type="subcellular location">
    <subcellularLocation>
        <location evidence="1">Mitochondrion</location>
    </subcellularLocation>
</comment>
<dbReference type="Gene3D" id="3.30.780.10">
    <property type="entry name" value="SUI1-like domain"/>
    <property type="match status" value="1"/>
</dbReference>
<dbReference type="GO" id="GO:0005762">
    <property type="term" value="C:mitochondrial large ribosomal subunit"/>
    <property type="evidence" value="ECO:0007669"/>
    <property type="project" value="TreeGrafter"/>
</dbReference>
<evidence type="ECO:0000313" key="10">
    <source>
        <dbReference type="Proteomes" id="UP000007798"/>
    </source>
</evidence>
<accession>B4NEI0</accession>
<dbReference type="STRING" id="7260.B4NEI0"/>
<dbReference type="FunFam" id="3.30.780.10:FF:000009">
    <property type="entry name" value="39S ribosomal protein L49, mitochondrial"/>
    <property type="match status" value="1"/>
</dbReference>
<evidence type="ECO:0000256" key="7">
    <source>
        <dbReference type="ARBA" id="ARBA00035545"/>
    </source>
</evidence>
<name>B4NEI0_DROWI</name>
<sequence>MSATTILRHSRGLCQFAKLAQATPSVRSFHGQPALWSSFRSSQPVQPIEQYPEIEVVQNPPEWKYVERLLPPKTVPKPLAKNEYPSGWQPQKADGTELGYFVARTKNHMVPVYLNTTFRGQRRLTVVRRIQGDIWALERDLRSVVEQARNGKLCATRVNELSGQIYIHGDYVDVLREHLKAKGF</sequence>
<dbReference type="GO" id="GO:0003743">
    <property type="term" value="F:translation initiation factor activity"/>
    <property type="evidence" value="ECO:0007669"/>
    <property type="project" value="InterPro"/>
</dbReference>
<evidence type="ECO:0000256" key="2">
    <source>
        <dbReference type="ARBA" id="ARBA00005677"/>
    </source>
</evidence>
<dbReference type="Pfam" id="PF05046">
    <property type="entry name" value="Img2"/>
    <property type="match status" value="1"/>
</dbReference>
<keyword evidence="3" id="KW-0689">Ribosomal protein</keyword>
<evidence type="ECO:0000256" key="1">
    <source>
        <dbReference type="ARBA" id="ARBA00004173"/>
    </source>
</evidence>
<dbReference type="PhylomeDB" id="B4NEI0"/>
<dbReference type="GO" id="GO:0003735">
    <property type="term" value="F:structural constituent of ribosome"/>
    <property type="evidence" value="ECO:0007669"/>
    <property type="project" value="InterPro"/>
</dbReference>
<dbReference type="SMR" id="B4NEI0"/>
<evidence type="ECO:0000256" key="5">
    <source>
        <dbReference type="ARBA" id="ARBA00023274"/>
    </source>
</evidence>
<dbReference type="PANTHER" id="PTHR13477">
    <property type="entry name" value="MITOCHONDRIAL 39S RIBOSOMAL PROTEIN L49"/>
    <property type="match status" value="1"/>
</dbReference>
<protein>
    <recommendedName>
        <fullName evidence="6">Large ribosomal subunit protein mL49</fullName>
    </recommendedName>
    <alternativeName>
        <fullName evidence="7">39S ribosomal protein L49, mitochondrial</fullName>
    </alternativeName>
</protein>
<dbReference type="OrthoDB" id="19439at2759"/>
<dbReference type="InterPro" id="IPR007740">
    <property type="entry name" value="Ribosomal_mL49"/>
</dbReference>
<dbReference type="InParanoid" id="B4NEI0"/>
<dbReference type="OMA" id="NPPEWKY"/>
<reference evidence="9 10" key="1">
    <citation type="journal article" date="2007" name="Nature">
        <title>Evolution of genes and genomes on the Drosophila phylogeny.</title>
        <authorList>
            <consortium name="Drosophila 12 Genomes Consortium"/>
            <person name="Clark A.G."/>
            <person name="Eisen M.B."/>
            <person name="Smith D.R."/>
            <person name="Bergman C.M."/>
            <person name="Oliver B."/>
            <person name="Markow T.A."/>
            <person name="Kaufman T.C."/>
            <person name="Kellis M."/>
            <person name="Gelbart W."/>
            <person name="Iyer V.N."/>
            <person name="Pollard D.A."/>
            <person name="Sackton T.B."/>
            <person name="Larracuente A.M."/>
            <person name="Singh N.D."/>
            <person name="Abad J.P."/>
            <person name="Abt D.N."/>
            <person name="Adryan B."/>
            <person name="Aguade M."/>
            <person name="Akashi H."/>
            <person name="Anderson W.W."/>
            <person name="Aquadro C.F."/>
            <person name="Ardell D.H."/>
            <person name="Arguello R."/>
            <person name="Artieri C.G."/>
            <person name="Barbash D.A."/>
            <person name="Barker D."/>
            <person name="Barsanti P."/>
            <person name="Batterham P."/>
            <person name="Batzoglou S."/>
            <person name="Begun D."/>
            <person name="Bhutkar A."/>
            <person name="Blanco E."/>
            <person name="Bosak S.A."/>
            <person name="Bradley R.K."/>
            <person name="Brand A.D."/>
            <person name="Brent M.R."/>
            <person name="Brooks A.N."/>
            <person name="Brown R.H."/>
            <person name="Butlin R.K."/>
            <person name="Caggese C."/>
            <person name="Calvi B.R."/>
            <person name="Bernardo de Carvalho A."/>
            <person name="Caspi A."/>
            <person name="Castrezana S."/>
            <person name="Celniker S.E."/>
            <person name="Chang J.L."/>
            <person name="Chapple C."/>
            <person name="Chatterji S."/>
            <person name="Chinwalla A."/>
            <person name="Civetta A."/>
            <person name="Clifton S.W."/>
            <person name="Comeron J.M."/>
            <person name="Costello J.C."/>
            <person name="Coyne J.A."/>
            <person name="Daub J."/>
            <person name="David R.G."/>
            <person name="Delcher A.L."/>
            <person name="Delehaunty K."/>
            <person name="Do C.B."/>
            <person name="Ebling H."/>
            <person name="Edwards K."/>
            <person name="Eickbush T."/>
            <person name="Evans J.D."/>
            <person name="Filipski A."/>
            <person name="Findeiss S."/>
            <person name="Freyhult E."/>
            <person name="Fulton L."/>
            <person name="Fulton R."/>
            <person name="Garcia A.C."/>
            <person name="Gardiner A."/>
            <person name="Garfield D.A."/>
            <person name="Garvin B.E."/>
            <person name="Gibson G."/>
            <person name="Gilbert D."/>
            <person name="Gnerre S."/>
            <person name="Godfrey J."/>
            <person name="Good R."/>
            <person name="Gotea V."/>
            <person name="Gravely B."/>
            <person name="Greenberg A.J."/>
            <person name="Griffiths-Jones S."/>
            <person name="Gross S."/>
            <person name="Guigo R."/>
            <person name="Gustafson E.A."/>
            <person name="Haerty W."/>
            <person name="Hahn M.W."/>
            <person name="Halligan D.L."/>
            <person name="Halpern A.L."/>
            <person name="Halter G.M."/>
            <person name="Han M.V."/>
            <person name="Heger A."/>
            <person name="Hillier L."/>
            <person name="Hinrichs A.S."/>
            <person name="Holmes I."/>
            <person name="Hoskins R.A."/>
            <person name="Hubisz M.J."/>
            <person name="Hultmark D."/>
            <person name="Huntley M.A."/>
            <person name="Jaffe D.B."/>
            <person name="Jagadeeshan S."/>
            <person name="Jeck W.R."/>
            <person name="Johnson J."/>
            <person name="Jones C.D."/>
            <person name="Jordan W.C."/>
            <person name="Karpen G.H."/>
            <person name="Kataoka E."/>
            <person name="Keightley P.D."/>
            <person name="Kheradpour P."/>
            <person name="Kirkness E.F."/>
            <person name="Koerich L.B."/>
            <person name="Kristiansen K."/>
            <person name="Kudrna D."/>
            <person name="Kulathinal R.J."/>
            <person name="Kumar S."/>
            <person name="Kwok R."/>
            <person name="Lander E."/>
            <person name="Langley C.H."/>
            <person name="Lapoint R."/>
            <person name="Lazzaro B.P."/>
            <person name="Lee S.J."/>
            <person name="Levesque L."/>
            <person name="Li R."/>
            <person name="Lin C.F."/>
            <person name="Lin M.F."/>
            <person name="Lindblad-Toh K."/>
            <person name="Llopart A."/>
            <person name="Long M."/>
            <person name="Low L."/>
            <person name="Lozovsky E."/>
            <person name="Lu J."/>
            <person name="Luo M."/>
            <person name="Machado C.A."/>
            <person name="Makalowski W."/>
            <person name="Marzo M."/>
            <person name="Matsuda M."/>
            <person name="Matzkin L."/>
            <person name="McAllister B."/>
            <person name="McBride C.S."/>
            <person name="McKernan B."/>
            <person name="McKernan K."/>
            <person name="Mendez-Lago M."/>
            <person name="Minx P."/>
            <person name="Mollenhauer M.U."/>
            <person name="Montooth K."/>
            <person name="Mount S.M."/>
            <person name="Mu X."/>
            <person name="Myers E."/>
            <person name="Negre B."/>
            <person name="Newfeld S."/>
            <person name="Nielsen R."/>
            <person name="Noor M.A."/>
            <person name="O'Grady P."/>
            <person name="Pachter L."/>
            <person name="Papaceit M."/>
            <person name="Parisi M.J."/>
            <person name="Parisi M."/>
            <person name="Parts L."/>
            <person name="Pedersen J.S."/>
            <person name="Pesole G."/>
            <person name="Phillippy A.M."/>
            <person name="Ponting C.P."/>
            <person name="Pop M."/>
            <person name="Porcelli D."/>
            <person name="Powell J.R."/>
            <person name="Prohaska S."/>
            <person name="Pruitt K."/>
            <person name="Puig M."/>
            <person name="Quesneville H."/>
            <person name="Ram K.R."/>
            <person name="Rand D."/>
            <person name="Rasmussen M.D."/>
            <person name="Reed L.K."/>
            <person name="Reenan R."/>
            <person name="Reily A."/>
            <person name="Remington K.A."/>
            <person name="Rieger T.T."/>
            <person name="Ritchie M.G."/>
            <person name="Robin C."/>
            <person name="Rogers Y.H."/>
            <person name="Rohde C."/>
            <person name="Rozas J."/>
            <person name="Rubenfield M.J."/>
            <person name="Ruiz A."/>
            <person name="Russo S."/>
            <person name="Salzberg S.L."/>
            <person name="Sanchez-Gracia A."/>
            <person name="Saranga D.J."/>
            <person name="Sato H."/>
            <person name="Schaeffer S.W."/>
            <person name="Schatz M.C."/>
            <person name="Schlenke T."/>
            <person name="Schwartz R."/>
            <person name="Segarra C."/>
            <person name="Singh R.S."/>
            <person name="Sirot L."/>
            <person name="Sirota M."/>
            <person name="Sisneros N.B."/>
            <person name="Smith C.D."/>
            <person name="Smith T.F."/>
            <person name="Spieth J."/>
            <person name="Stage D.E."/>
            <person name="Stark A."/>
            <person name="Stephan W."/>
            <person name="Strausberg R.L."/>
            <person name="Strempel S."/>
            <person name="Sturgill D."/>
            <person name="Sutton G."/>
            <person name="Sutton G.G."/>
            <person name="Tao W."/>
            <person name="Teichmann S."/>
            <person name="Tobari Y.N."/>
            <person name="Tomimura Y."/>
            <person name="Tsolas J.M."/>
            <person name="Valente V.L."/>
            <person name="Venter E."/>
            <person name="Venter J.C."/>
            <person name="Vicario S."/>
            <person name="Vieira F.G."/>
            <person name="Vilella A.J."/>
            <person name="Villasante A."/>
            <person name="Walenz B."/>
            <person name="Wang J."/>
            <person name="Wasserman M."/>
            <person name="Watts T."/>
            <person name="Wilson D."/>
            <person name="Wilson R.K."/>
            <person name="Wing R.A."/>
            <person name="Wolfner M.F."/>
            <person name="Wong A."/>
            <person name="Wong G.K."/>
            <person name="Wu C.I."/>
            <person name="Wu G."/>
            <person name="Yamamoto D."/>
            <person name="Yang H.P."/>
            <person name="Yang S.P."/>
            <person name="Yorke J.A."/>
            <person name="Yoshida K."/>
            <person name="Zdobnov E."/>
            <person name="Zhang P."/>
            <person name="Zhang Y."/>
            <person name="Zimin A.V."/>
            <person name="Baldwin J."/>
            <person name="Abdouelleil A."/>
            <person name="Abdulkadir J."/>
            <person name="Abebe A."/>
            <person name="Abera B."/>
            <person name="Abreu J."/>
            <person name="Acer S.C."/>
            <person name="Aftuck L."/>
            <person name="Alexander A."/>
            <person name="An P."/>
            <person name="Anderson E."/>
            <person name="Anderson S."/>
            <person name="Arachi H."/>
            <person name="Azer M."/>
            <person name="Bachantsang P."/>
            <person name="Barry A."/>
            <person name="Bayul T."/>
            <person name="Berlin A."/>
            <person name="Bessette D."/>
            <person name="Bloom T."/>
            <person name="Blye J."/>
            <person name="Boguslavskiy L."/>
            <person name="Bonnet C."/>
            <person name="Boukhgalter B."/>
            <person name="Bourzgui I."/>
            <person name="Brown A."/>
            <person name="Cahill P."/>
            <person name="Channer S."/>
            <person name="Cheshatsang Y."/>
            <person name="Chuda L."/>
            <person name="Citroen M."/>
            <person name="Collymore A."/>
            <person name="Cooke P."/>
            <person name="Costello M."/>
            <person name="D'Aco K."/>
            <person name="Daza R."/>
            <person name="De Haan G."/>
            <person name="DeGray S."/>
            <person name="DeMaso C."/>
            <person name="Dhargay N."/>
            <person name="Dooley K."/>
            <person name="Dooley E."/>
            <person name="Doricent M."/>
            <person name="Dorje P."/>
            <person name="Dorjee K."/>
            <person name="Dupes A."/>
            <person name="Elong R."/>
            <person name="Falk J."/>
            <person name="Farina A."/>
            <person name="Faro S."/>
            <person name="Ferguson D."/>
            <person name="Fisher S."/>
            <person name="Foley C.D."/>
            <person name="Franke A."/>
            <person name="Friedrich D."/>
            <person name="Gadbois L."/>
            <person name="Gearin G."/>
            <person name="Gearin C.R."/>
            <person name="Giannoukos G."/>
            <person name="Goode T."/>
            <person name="Graham J."/>
            <person name="Grandbois E."/>
            <person name="Grewal S."/>
            <person name="Gyaltsen K."/>
            <person name="Hafez N."/>
            <person name="Hagos B."/>
            <person name="Hall J."/>
            <person name="Henson C."/>
            <person name="Hollinger A."/>
            <person name="Honan T."/>
            <person name="Huard M.D."/>
            <person name="Hughes L."/>
            <person name="Hurhula B."/>
            <person name="Husby M.E."/>
            <person name="Kamat A."/>
            <person name="Kanga B."/>
            <person name="Kashin S."/>
            <person name="Khazanovich D."/>
            <person name="Kisner P."/>
            <person name="Lance K."/>
            <person name="Lara M."/>
            <person name="Lee W."/>
            <person name="Lennon N."/>
            <person name="Letendre F."/>
            <person name="LeVine R."/>
            <person name="Lipovsky A."/>
            <person name="Liu X."/>
            <person name="Liu J."/>
            <person name="Liu S."/>
            <person name="Lokyitsang T."/>
            <person name="Lokyitsang Y."/>
            <person name="Lubonja R."/>
            <person name="Lui A."/>
            <person name="MacDonald P."/>
            <person name="Magnisalis V."/>
            <person name="Maru K."/>
            <person name="Matthews C."/>
            <person name="McCusker W."/>
            <person name="McDonough S."/>
            <person name="Mehta T."/>
            <person name="Meldrim J."/>
            <person name="Meneus L."/>
            <person name="Mihai O."/>
            <person name="Mihalev A."/>
            <person name="Mihova T."/>
            <person name="Mittelman R."/>
            <person name="Mlenga V."/>
            <person name="Montmayeur A."/>
            <person name="Mulrain L."/>
            <person name="Navidi A."/>
            <person name="Naylor J."/>
            <person name="Negash T."/>
            <person name="Nguyen T."/>
            <person name="Nguyen N."/>
            <person name="Nicol R."/>
            <person name="Norbu C."/>
            <person name="Norbu N."/>
            <person name="Novod N."/>
            <person name="O'Neill B."/>
            <person name="Osman S."/>
            <person name="Markiewicz E."/>
            <person name="Oyono O.L."/>
            <person name="Patti C."/>
            <person name="Phunkhang P."/>
            <person name="Pierre F."/>
            <person name="Priest M."/>
            <person name="Raghuraman S."/>
            <person name="Rege F."/>
            <person name="Reyes R."/>
            <person name="Rise C."/>
            <person name="Rogov P."/>
            <person name="Ross K."/>
            <person name="Ryan E."/>
            <person name="Settipalli S."/>
            <person name="Shea T."/>
            <person name="Sherpa N."/>
            <person name="Shi L."/>
            <person name="Shih D."/>
            <person name="Sparrow T."/>
            <person name="Spaulding J."/>
            <person name="Stalker J."/>
            <person name="Stange-Thomann N."/>
            <person name="Stavropoulos S."/>
            <person name="Stone C."/>
            <person name="Strader C."/>
            <person name="Tesfaye S."/>
            <person name="Thomson T."/>
            <person name="Thoulutsang Y."/>
            <person name="Thoulutsang D."/>
            <person name="Topham K."/>
            <person name="Topping I."/>
            <person name="Tsamla T."/>
            <person name="Vassiliev H."/>
            <person name="Vo A."/>
            <person name="Wangchuk T."/>
            <person name="Wangdi T."/>
            <person name="Weiand M."/>
            <person name="Wilkinson J."/>
            <person name="Wilson A."/>
            <person name="Yadav S."/>
            <person name="Young G."/>
            <person name="Yu Q."/>
            <person name="Zembek L."/>
            <person name="Zhong D."/>
            <person name="Zimmer A."/>
            <person name="Zwirko Z."/>
            <person name="Jaffe D.B."/>
            <person name="Alvarez P."/>
            <person name="Brockman W."/>
            <person name="Butler J."/>
            <person name="Chin C."/>
            <person name="Gnerre S."/>
            <person name="Grabherr M."/>
            <person name="Kleber M."/>
            <person name="Mauceli E."/>
            <person name="MacCallum I."/>
        </authorList>
    </citation>
    <scope>NUCLEOTIDE SEQUENCE [LARGE SCALE GENOMIC DNA]</scope>
    <source>
        <strain evidence="10">Tucson 14030-0811.24</strain>
    </source>
</reference>
<evidence type="ECO:0000256" key="4">
    <source>
        <dbReference type="ARBA" id="ARBA00023128"/>
    </source>
</evidence>
<feature type="domain" description="SUI1" evidence="8">
    <location>
        <begin position="119"/>
        <end position="183"/>
    </location>
</feature>
<proteinExistence type="inferred from homology"/>
<evidence type="ECO:0000313" key="9">
    <source>
        <dbReference type="EMBL" id="EDW82149.1"/>
    </source>
</evidence>
<dbReference type="InterPro" id="IPR001950">
    <property type="entry name" value="SUI1"/>
</dbReference>
<gene>
    <name evidence="9" type="primary">Dwil\GK25645</name>
    <name evidence="9" type="ORF">Dwil_GK25645</name>
</gene>
<evidence type="ECO:0000256" key="3">
    <source>
        <dbReference type="ARBA" id="ARBA00022980"/>
    </source>
</evidence>
<keyword evidence="5" id="KW-0687">Ribonucleoprotein</keyword>
<dbReference type="KEGG" id="dwi:6648580"/>
<dbReference type="PROSITE" id="PS50296">
    <property type="entry name" value="SUI1"/>
    <property type="match status" value="1"/>
</dbReference>
<dbReference type="HOGENOM" id="CLU_085757_2_0_1"/>
<comment type="similarity">
    <text evidence="2">Belongs to the mitochondrion-specific ribosomal protein mL49 family.</text>
</comment>
<keyword evidence="10" id="KW-1185">Reference proteome</keyword>
<evidence type="ECO:0000259" key="8">
    <source>
        <dbReference type="PROSITE" id="PS50296"/>
    </source>
</evidence>
<dbReference type="EMBL" id="CH964239">
    <property type="protein sequence ID" value="EDW82149.1"/>
    <property type="molecule type" value="Genomic_DNA"/>
</dbReference>
<organism evidence="9 10">
    <name type="scientific">Drosophila willistoni</name>
    <name type="common">Fruit fly</name>
    <dbReference type="NCBI Taxonomy" id="7260"/>
    <lineage>
        <taxon>Eukaryota</taxon>
        <taxon>Metazoa</taxon>
        <taxon>Ecdysozoa</taxon>
        <taxon>Arthropoda</taxon>
        <taxon>Hexapoda</taxon>
        <taxon>Insecta</taxon>
        <taxon>Pterygota</taxon>
        <taxon>Neoptera</taxon>
        <taxon>Endopterygota</taxon>
        <taxon>Diptera</taxon>
        <taxon>Brachycera</taxon>
        <taxon>Muscomorpha</taxon>
        <taxon>Ephydroidea</taxon>
        <taxon>Drosophilidae</taxon>
        <taxon>Drosophila</taxon>
        <taxon>Sophophora</taxon>
    </lineage>
</organism>
<dbReference type="Proteomes" id="UP000007798">
    <property type="component" value="Unassembled WGS sequence"/>
</dbReference>
<dbReference type="AlphaFoldDB" id="B4NEI0"/>
<dbReference type="eggNOG" id="KOG4034">
    <property type="taxonomic scope" value="Eukaryota"/>
</dbReference>
<dbReference type="PANTHER" id="PTHR13477:SF0">
    <property type="entry name" value="LARGE RIBOSOMAL SUBUNIT PROTEIN ML49"/>
    <property type="match status" value="1"/>
</dbReference>
<keyword evidence="4" id="KW-0496">Mitochondrion</keyword>
<dbReference type="FunCoup" id="B4NEI0">
    <property type="interactions" value="1368"/>
</dbReference>
<evidence type="ECO:0000256" key="6">
    <source>
        <dbReference type="ARBA" id="ARBA00035191"/>
    </source>
</evidence>